<dbReference type="PANTHER" id="PTHR30537:SF72">
    <property type="entry name" value="LYSR FAMILY TRANSCRIPTIONAL REGULATOR"/>
    <property type="match status" value="1"/>
</dbReference>
<dbReference type="RefSeq" id="WP_114103634.1">
    <property type="nucleotide sequence ID" value="NZ_JARSBO010000007.1"/>
</dbReference>
<dbReference type="PROSITE" id="PS50931">
    <property type="entry name" value="HTH_LYSR"/>
    <property type="match status" value="1"/>
</dbReference>
<dbReference type="Gene3D" id="3.40.190.290">
    <property type="match status" value="1"/>
</dbReference>
<dbReference type="InterPro" id="IPR000847">
    <property type="entry name" value="LysR_HTH_N"/>
</dbReference>
<dbReference type="InterPro" id="IPR036390">
    <property type="entry name" value="WH_DNA-bd_sf"/>
</dbReference>
<dbReference type="SUPFAM" id="SSF53850">
    <property type="entry name" value="Periplasmic binding protein-like II"/>
    <property type="match status" value="1"/>
</dbReference>
<evidence type="ECO:0000256" key="4">
    <source>
        <dbReference type="ARBA" id="ARBA00023163"/>
    </source>
</evidence>
<sequence length="315" mass="34868">MDRLRAMQVFVRVVERSSFVRAAEEFGYSHGMASSIVKELERHLGVELLRRTTRRLSLTEDGQRYFDTARGILGDIADLEDDIGASEKRPRGNLRIQVPVGLSRMVVAPALPGFLEPYPELGMQLLSRNGFPDFVADNIDAAIFIGEPPEQNIIARPLGRIPFITSAAPIYLKKHGVPHTTDDLAEHECIGIISSGTGTNLDWRFQVDGVEKHIVTHGRLAFESSEAAVAAAVAGGGVLQMIAFLVAEDIAKGNLRPVLSDCLYPGATISLIYPKQARMPKKLRVFETFLRQTMKRYSQDWQSKDVGHLFADQAL</sequence>
<feature type="domain" description="HTH lysR-type" evidence="5">
    <location>
        <begin position="1"/>
        <end position="59"/>
    </location>
</feature>
<keyword evidence="7" id="KW-1185">Reference proteome</keyword>
<dbReference type="Pfam" id="PF03466">
    <property type="entry name" value="LysR_substrate"/>
    <property type="match status" value="1"/>
</dbReference>
<evidence type="ECO:0000313" key="6">
    <source>
        <dbReference type="EMBL" id="MDG4720213.1"/>
    </source>
</evidence>
<evidence type="ECO:0000256" key="3">
    <source>
        <dbReference type="ARBA" id="ARBA00023125"/>
    </source>
</evidence>
<dbReference type="InterPro" id="IPR005119">
    <property type="entry name" value="LysR_subst-bd"/>
</dbReference>
<keyword evidence="4" id="KW-0804">Transcription</keyword>
<keyword evidence="2" id="KW-0805">Transcription regulation</keyword>
<organism evidence="6 7">
    <name type="scientific">Thalassospira aquimaris</name>
    <dbReference type="NCBI Taxonomy" id="3037796"/>
    <lineage>
        <taxon>Bacteria</taxon>
        <taxon>Pseudomonadati</taxon>
        <taxon>Pseudomonadota</taxon>
        <taxon>Alphaproteobacteria</taxon>
        <taxon>Rhodospirillales</taxon>
        <taxon>Thalassospiraceae</taxon>
        <taxon>Thalassospira</taxon>
    </lineage>
</organism>
<dbReference type="CDD" id="cd08422">
    <property type="entry name" value="PBP2_CrgA_like"/>
    <property type="match status" value="1"/>
</dbReference>
<keyword evidence="3" id="KW-0238">DNA-binding</keyword>
<dbReference type="EMBL" id="JARSBO010000007">
    <property type="protein sequence ID" value="MDG4720213.1"/>
    <property type="molecule type" value="Genomic_DNA"/>
</dbReference>
<evidence type="ECO:0000259" key="5">
    <source>
        <dbReference type="PROSITE" id="PS50931"/>
    </source>
</evidence>
<dbReference type="SUPFAM" id="SSF46785">
    <property type="entry name" value="Winged helix' DNA-binding domain"/>
    <property type="match status" value="1"/>
</dbReference>
<dbReference type="InterPro" id="IPR036388">
    <property type="entry name" value="WH-like_DNA-bd_sf"/>
</dbReference>
<comment type="similarity">
    <text evidence="1">Belongs to the LysR transcriptional regulatory family.</text>
</comment>
<dbReference type="PANTHER" id="PTHR30537">
    <property type="entry name" value="HTH-TYPE TRANSCRIPTIONAL REGULATOR"/>
    <property type="match status" value="1"/>
</dbReference>
<proteinExistence type="inferred from homology"/>
<evidence type="ECO:0000256" key="2">
    <source>
        <dbReference type="ARBA" id="ARBA00023015"/>
    </source>
</evidence>
<dbReference type="InterPro" id="IPR058163">
    <property type="entry name" value="LysR-type_TF_proteobact-type"/>
</dbReference>
<gene>
    <name evidence="6" type="ORF">P7680_14495</name>
</gene>
<dbReference type="Proteomes" id="UP001529180">
    <property type="component" value="Unassembled WGS sequence"/>
</dbReference>
<name>A0ABT6GE32_9PROT</name>
<dbReference type="Pfam" id="PF00126">
    <property type="entry name" value="HTH_1"/>
    <property type="match status" value="1"/>
</dbReference>
<evidence type="ECO:0000256" key="1">
    <source>
        <dbReference type="ARBA" id="ARBA00009437"/>
    </source>
</evidence>
<accession>A0ABT6GE32</accession>
<dbReference type="Gene3D" id="1.10.10.10">
    <property type="entry name" value="Winged helix-like DNA-binding domain superfamily/Winged helix DNA-binding domain"/>
    <property type="match status" value="1"/>
</dbReference>
<comment type="caution">
    <text evidence="6">The sequence shown here is derived from an EMBL/GenBank/DDBJ whole genome shotgun (WGS) entry which is preliminary data.</text>
</comment>
<protein>
    <submittedName>
        <fullName evidence="6">LysR family transcriptional regulator</fullName>
    </submittedName>
</protein>
<evidence type="ECO:0000313" key="7">
    <source>
        <dbReference type="Proteomes" id="UP001529180"/>
    </source>
</evidence>
<reference evidence="6 7" key="1">
    <citation type="submission" date="2023-03" db="EMBL/GenBank/DDBJ databases">
        <title>Strain FZY0004 represents a novel species in the genus Thalassospira isolated from seawater.</title>
        <authorList>
            <person name="Fu Z.-Y."/>
        </authorList>
    </citation>
    <scope>NUCLEOTIDE SEQUENCE [LARGE SCALE GENOMIC DNA]</scope>
    <source>
        <strain evidence="6 7">FZY0004</strain>
    </source>
</reference>